<reference evidence="3" key="2">
    <citation type="submission" date="2023-10" db="EMBL/GenBank/DDBJ databases">
        <title>Analysis of Resistance Genes of Carbapenem-resistant Providencia rettgeri.</title>
        <authorList>
            <person name="Liu M."/>
        </authorList>
    </citation>
    <scope>NUCLEOTIDE SEQUENCE</scope>
    <source>
        <strain evidence="3">QITACRE101</strain>
    </source>
</reference>
<protein>
    <submittedName>
        <fullName evidence="3">Fimbrial protein</fullName>
    </submittedName>
</protein>
<dbReference type="InterPro" id="IPR000259">
    <property type="entry name" value="Adhesion_dom_fimbrial"/>
</dbReference>
<feature type="signal peptide" evidence="1">
    <location>
        <begin position="1"/>
        <end position="23"/>
    </location>
</feature>
<dbReference type="AlphaFoldDB" id="A0AB35LH38"/>
<dbReference type="PANTHER" id="PTHR33420:SF26">
    <property type="entry name" value="FIMBRIAL SUBUNIT"/>
    <property type="match status" value="1"/>
</dbReference>
<sequence>MKFNKITTALIFTAGLATFGVQAASEPSQGSGKITFTGSIIEAACSINPDSTNQEIDLGQIAKSQLKDNGQSTPRNFDILLENCSFEEESPVGPGEDTRALVGNTVKITFGGSPAAGSAGPINTLLGITGTAKGAGVAITDGSGTVIELNKESNGRELINGDNTLNFSAYLQGIDDASLATGEFTAVTNFTLSYM</sequence>
<feature type="chain" id="PRO_5044296421" evidence="1">
    <location>
        <begin position="24"/>
        <end position="195"/>
    </location>
</feature>
<dbReference type="PANTHER" id="PTHR33420">
    <property type="entry name" value="FIMBRIAL SUBUNIT ELFA-RELATED"/>
    <property type="match status" value="1"/>
</dbReference>
<name>A0AB35LH38_PRORE</name>
<accession>A0AB35LH38</accession>
<dbReference type="GO" id="GO:0009289">
    <property type="term" value="C:pilus"/>
    <property type="evidence" value="ECO:0007669"/>
    <property type="project" value="InterPro"/>
</dbReference>
<proteinExistence type="predicted"/>
<evidence type="ECO:0000256" key="1">
    <source>
        <dbReference type="SAM" id="SignalP"/>
    </source>
</evidence>
<dbReference type="InterPro" id="IPR036937">
    <property type="entry name" value="Adhesion_dom_fimbrial_sf"/>
</dbReference>
<feature type="domain" description="Fimbrial-type adhesion" evidence="2">
    <location>
        <begin position="34"/>
        <end position="194"/>
    </location>
</feature>
<evidence type="ECO:0000313" key="3">
    <source>
        <dbReference type="EMBL" id="MDH2307114.1"/>
    </source>
</evidence>
<keyword evidence="1" id="KW-0732">Signal</keyword>
<dbReference type="RefSeq" id="WP_109913231.1">
    <property type="nucleotide sequence ID" value="NZ_ABEXOA020000253.1"/>
</dbReference>
<dbReference type="SUPFAM" id="SSF49401">
    <property type="entry name" value="Bacterial adhesins"/>
    <property type="match status" value="1"/>
</dbReference>
<dbReference type="EMBL" id="JARVQW010000010">
    <property type="protein sequence ID" value="MDH2307114.1"/>
    <property type="molecule type" value="Genomic_DNA"/>
</dbReference>
<dbReference type="Proteomes" id="UP001162044">
    <property type="component" value="Unassembled WGS sequence"/>
</dbReference>
<dbReference type="GO" id="GO:0043709">
    <property type="term" value="P:cell adhesion involved in single-species biofilm formation"/>
    <property type="evidence" value="ECO:0007669"/>
    <property type="project" value="TreeGrafter"/>
</dbReference>
<dbReference type="InterPro" id="IPR008966">
    <property type="entry name" value="Adhesion_dom_sf"/>
</dbReference>
<evidence type="ECO:0000313" key="4">
    <source>
        <dbReference type="Proteomes" id="UP001162044"/>
    </source>
</evidence>
<dbReference type="Gene3D" id="2.60.40.1090">
    <property type="entry name" value="Fimbrial-type adhesion domain"/>
    <property type="match status" value="1"/>
</dbReference>
<comment type="caution">
    <text evidence="3">The sequence shown here is derived from an EMBL/GenBank/DDBJ whole genome shotgun (WGS) entry which is preliminary data.</text>
</comment>
<dbReference type="InterPro" id="IPR050263">
    <property type="entry name" value="Bact_Fimbrial_Adh_Pro"/>
</dbReference>
<gene>
    <name evidence="3" type="ORF">QDQ51_17005</name>
</gene>
<organism evidence="3 4">
    <name type="scientific">Providencia rettgeri</name>
    <dbReference type="NCBI Taxonomy" id="587"/>
    <lineage>
        <taxon>Bacteria</taxon>
        <taxon>Pseudomonadati</taxon>
        <taxon>Pseudomonadota</taxon>
        <taxon>Gammaproteobacteria</taxon>
        <taxon>Enterobacterales</taxon>
        <taxon>Morganellaceae</taxon>
        <taxon>Providencia</taxon>
    </lineage>
</organism>
<evidence type="ECO:0000259" key="2">
    <source>
        <dbReference type="Pfam" id="PF00419"/>
    </source>
</evidence>
<dbReference type="Pfam" id="PF00419">
    <property type="entry name" value="Fimbrial"/>
    <property type="match status" value="1"/>
</dbReference>
<reference evidence="3" key="1">
    <citation type="submission" date="2023-04" db="EMBL/GenBank/DDBJ databases">
        <authorList>
            <person name="Li W."/>
        </authorList>
    </citation>
    <scope>NUCLEOTIDE SEQUENCE</scope>
    <source>
        <strain evidence="3">QITACRE101</strain>
    </source>
</reference>